<organism evidence="1 2">
    <name type="scientific">Rosa chinensis</name>
    <name type="common">China rose</name>
    <dbReference type="NCBI Taxonomy" id="74649"/>
    <lineage>
        <taxon>Eukaryota</taxon>
        <taxon>Viridiplantae</taxon>
        <taxon>Streptophyta</taxon>
        <taxon>Embryophyta</taxon>
        <taxon>Tracheophyta</taxon>
        <taxon>Spermatophyta</taxon>
        <taxon>Magnoliopsida</taxon>
        <taxon>eudicotyledons</taxon>
        <taxon>Gunneridae</taxon>
        <taxon>Pentapetalae</taxon>
        <taxon>rosids</taxon>
        <taxon>fabids</taxon>
        <taxon>Rosales</taxon>
        <taxon>Rosaceae</taxon>
        <taxon>Rosoideae</taxon>
        <taxon>Rosoideae incertae sedis</taxon>
        <taxon>Rosa</taxon>
    </lineage>
</organism>
<dbReference type="AlphaFoldDB" id="A0A2P6PNH5"/>
<keyword evidence="2" id="KW-1185">Reference proteome</keyword>
<evidence type="ECO:0000313" key="1">
    <source>
        <dbReference type="EMBL" id="PRQ23480.1"/>
    </source>
</evidence>
<dbReference type="EMBL" id="PDCK01000044">
    <property type="protein sequence ID" value="PRQ23480.1"/>
    <property type="molecule type" value="Genomic_DNA"/>
</dbReference>
<protein>
    <submittedName>
        <fullName evidence="1">Uncharacterized protein</fullName>
    </submittedName>
</protein>
<evidence type="ECO:0000313" key="2">
    <source>
        <dbReference type="Proteomes" id="UP000238479"/>
    </source>
</evidence>
<comment type="caution">
    <text evidence="1">The sequence shown here is derived from an EMBL/GenBank/DDBJ whole genome shotgun (WGS) entry which is preliminary data.</text>
</comment>
<dbReference type="Gramene" id="PRQ23480">
    <property type="protein sequence ID" value="PRQ23480"/>
    <property type="gene ID" value="RchiOBHm_Chr6g0261821"/>
</dbReference>
<sequence>MHQTFFSLFGHQILKWTAAGKAQIWQGNRRKVCRRPKTEKIFAALGGSLFTLGVRICCRILSNK</sequence>
<proteinExistence type="predicted"/>
<reference evidence="1 2" key="1">
    <citation type="journal article" date="2018" name="Nat. Genet.">
        <title>The Rosa genome provides new insights in the design of modern roses.</title>
        <authorList>
            <person name="Bendahmane M."/>
        </authorList>
    </citation>
    <scope>NUCLEOTIDE SEQUENCE [LARGE SCALE GENOMIC DNA]</scope>
    <source>
        <strain evidence="2">cv. Old Blush</strain>
    </source>
</reference>
<name>A0A2P6PNH5_ROSCH</name>
<accession>A0A2P6PNH5</accession>
<dbReference type="Proteomes" id="UP000238479">
    <property type="component" value="Chromosome 6"/>
</dbReference>
<gene>
    <name evidence="1" type="ORF">RchiOBHm_Chr6g0261821</name>
</gene>